<dbReference type="AlphaFoldDB" id="A8HRG0"/>
<name>A8HRG0_AZOC5</name>
<dbReference type="Proteomes" id="UP000000270">
    <property type="component" value="Chromosome"/>
</dbReference>
<reference evidence="2 3" key="5">
    <citation type="journal article" date="2010" name="Appl. Environ. Microbiol.">
        <title>phrR-like gene praR of Azorhizobium caulinodans ORS571 is essential for symbiosis with Sesbania rostrata and is involved in expression of reb genes.</title>
        <authorList>
            <person name="Akiba N."/>
            <person name="Aono T."/>
            <person name="Toyazaki H."/>
            <person name="Sato S."/>
            <person name="Oyaizu H."/>
        </authorList>
    </citation>
    <scope>NUCLEOTIDE SEQUENCE [LARGE SCALE GENOMIC DNA]</scope>
    <source>
        <strain evidence="3">ATCC 43989 / DSM 5975 / JCM 20966 / LMG 6465 / NBRC 14845 / NCIMB 13405 / ORS 571</strain>
    </source>
</reference>
<dbReference type="InterPro" id="IPR050228">
    <property type="entry name" value="Carboxylesterase_BioH"/>
</dbReference>
<accession>A8HRG0</accession>
<evidence type="ECO:0000313" key="2">
    <source>
        <dbReference type="EMBL" id="BAF87179.1"/>
    </source>
</evidence>
<dbReference type="Pfam" id="PF00561">
    <property type="entry name" value="Abhydrolase_1"/>
    <property type="match status" value="1"/>
</dbReference>
<gene>
    <name evidence="2" type="ordered locus">AZC_1181</name>
</gene>
<reference evidence="2 3" key="1">
    <citation type="journal article" date="2007" name="Appl. Environ. Microbiol.">
        <title>Rhizobial factors required for stem nodule maturation and maintenance in Sesbania rostrata-Azorhizobium caulinodans ORS571 symbiosis.</title>
        <authorList>
            <person name="Suzuki S."/>
            <person name="Aono T."/>
            <person name="Lee KB."/>
            <person name="Suzuki T."/>
            <person name="Liu CT."/>
            <person name="Miwa H."/>
            <person name="Wakao S."/>
            <person name="Iki T."/>
            <person name="Oyaizu H."/>
        </authorList>
    </citation>
    <scope>NUCLEOTIDE SEQUENCE [LARGE SCALE GENOMIC DNA]</scope>
    <source>
        <strain evidence="3">ATCC 43989 / DSM 5975 / JCM 20966 / LMG 6465 / NBRC 14845 / NCIMB 13405 / ORS 571</strain>
    </source>
</reference>
<reference evidence="3" key="2">
    <citation type="submission" date="2007-04" db="EMBL/GenBank/DDBJ databases">
        <title>Complete genome sequence of the nitrogen-fixing bacterium Azorhizobium caulinodans ORS571.</title>
        <authorList>
            <person name="Lee K.B."/>
            <person name="Backer P.D."/>
            <person name="Aono T."/>
            <person name="Liu C.T."/>
            <person name="Suzuki S."/>
            <person name="Suzuki T."/>
            <person name="Kaneko T."/>
            <person name="Yamada M."/>
            <person name="Tabata S."/>
            <person name="Kupfer D.M."/>
            <person name="Najar F.Z."/>
            <person name="Wiley G.B."/>
            <person name="Roe B."/>
            <person name="Binnewies T."/>
            <person name="Ussery D."/>
            <person name="Vereecke D."/>
            <person name="Gevers D."/>
            <person name="Holsters M."/>
            <person name="Oyaizu H."/>
        </authorList>
    </citation>
    <scope>NUCLEOTIDE SEQUENCE [LARGE SCALE GENOMIC DNA]</scope>
    <source>
        <strain evidence="3">ATCC 43989 / DSM 5975 / JCM 20966 / LMG 6465 / NBRC 14845 / NCIMB 13405 / ORS 571</strain>
    </source>
</reference>
<dbReference type="eggNOG" id="COG0400">
    <property type="taxonomic scope" value="Bacteria"/>
</dbReference>
<dbReference type="InterPro" id="IPR000073">
    <property type="entry name" value="AB_hydrolase_1"/>
</dbReference>
<dbReference type="PANTHER" id="PTHR43194:SF5">
    <property type="entry name" value="PIMELOYL-[ACYL-CARRIER PROTEIN] METHYL ESTER ESTERASE"/>
    <property type="match status" value="1"/>
</dbReference>
<dbReference type="EMBL" id="AP009384">
    <property type="protein sequence ID" value="BAF87179.1"/>
    <property type="molecule type" value="Genomic_DNA"/>
</dbReference>
<reference evidence="2 3" key="4">
    <citation type="journal article" date="2009" name="Appl. Environ. Microbiol.">
        <title>Comparative genome-wide transcriptional profiling of Azorhizobium caulinodans ORS571 grown under free-living and symbiotic conditions.</title>
        <authorList>
            <person name="Tsukada S."/>
            <person name="Aono T."/>
            <person name="Akiba N."/>
            <person name="Lee KB."/>
            <person name="Liu CT."/>
            <person name="Toyazaki H."/>
            <person name="Oyaizu H."/>
        </authorList>
    </citation>
    <scope>NUCLEOTIDE SEQUENCE [LARGE SCALE GENOMIC DNA]</scope>
    <source>
        <strain evidence="3">ATCC 43989 / DSM 5975 / JCM 20966 / LMG 6465 / NBRC 14845 / NCIMB 13405 / ORS 571</strain>
    </source>
</reference>
<dbReference type="SUPFAM" id="SSF53474">
    <property type="entry name" value="alpha/beta-Hydrolases"/>
    <property type="match status" value="1"/>
</dbReference>
<evidence type="ECO:0000313" key="3">
    <source>
        <dbReference type="Proteomes" id="UP000000270"/>
    </source>
</evidence>
<dbReference type="ESTHER" id="azoc5-a8hrg0">
    <property type="family name" value="Bacterial_esterase"/>
</dbReference>
<feature type="domain" description="AB hydrolase-1" evidence="1">
    <location>
        <begin position="68"/>
        <end position="235"/>
    </location>
</feature>
<evidence type="ECO:0000259" key="1">
    <source>
        <dbReference type="Pfam" id="PF00561"/>
    </source>
</evidence>
<dbReference type="HOGENOM" id="CLU_038297_2_0_5"/>
<dbReference type="InterPro" id="IPR029058">
    <property type="entry name" value="AB_hydrolase_fold"/>
</dbReference>
<sequence>MPGTDAMKLRKIGSFFVGGRTVTLDGLPVEQRRLAIGAAPRPVDPNGDHVTGQMYVQEFRLAEPRCPYPVLFWHGGGMTGVNWETTPDGRPGWLTRFLEAGFDVLVSDAVERGRSSWSMYPQIYEGAPLFRTKNEAWDMFRMGPPGSYATDAAARRPWPEVQFPPEAFDAFAAQWVPRWVGHEAMTEAAYGALLARVGPCLVVGHSQGGGFALQMTQRYPDLIRGVVALEPSGAPDTAGISDALPPHLVLWGDHIADHPVWTRYRGAVDAYVSALAAQGVPARILDMPQEGMAGNTHFLMMDRNSDALAGRVIDWLAAAAEAAAR</sequence>
<reference evidence="2 3" key="6">
    <citation type="journal article" date="2011" name="Appl. Environ. Microbiol.">
        <title>Involvement of the azorhizobial chromosome partition gene (parA) in the onset of bacteroid differentiation during Sesbania rostrata stem nodule development.</title>
        <authorList>
            <person name="Liu CT."/>
            <person name="Lee KB."/>
            <person name="Wang YS."/>
            <person name="Peng MH."/>
            <person name="Lee KT."/>
            <person name="Suzuki S."/>
            <person name="Suzuki T."/>
            <person name="Oyaizu H."/>
        </authorList>
    </citation>
    <scope>NUCLEOTIDE SEQUENCE [LARGE SCALE GENOMIC DNA]</scope>
    <source>
        <strain evidence="3">ATCC 43989 / DSM 5975 / JCM 20966 / LMG 6465 / NBRC 14845 / NCIMB 13405 / ORS 571</strain>
    </source>
</reference>
<keyword evidence="3" id="KW-1185">Reference proteome</keyword>
<dbReference type="KEGG" id="azc:AZC_1181"/>
<dbReference type="PANTHER" id="PTHR43194">
    <property type="entry name" value="HYDROLASE ALPHA/BETA FOLD FAMILY"/>
    <property type="match status" value="1"/>
</dbReference>
<proteinExistence type="predicted"/>
<dbReference type="Gene3D" id="3.40.50.1820">
    <property type="entry name" value="alpha/beta hydrolase"/>
    <property type="match status" value="1"/>
</dbReference>
<protein>
    <recommendedName>
        <fullName evidence="1">AB hydrolase-1 domain-containing protein</fullName>
    </recommendedName>
</protein>
<organism evidence="2 3">
    <name type="scientific">Azorhizobium caulinodans (strain ATCC 43989 / DSM 5975 / JCM 20966 / LMG 6465 / NBRC 14845 / NCIMB 13405 / ORS 571)</name>
    <dbReference type="NCBI Taxonomy" id="438753"/>
    <lineage>
        <taxon>Bacteria</taxon>
        <taxon>Pseudomonadati</taxon>
        <taxon>Pseudomonadota</taxon>
        <taxon>Alphaproteobacteria</taxon>
        <taxon>Hyphomicrobiales</taxon>
        <taxon>Xanthobacteraceae</taxon>
        <taxon>Azorhizobium</taxon>
    </lineage>
</organism>
<dbReference type="CDD" id="cd12808">
    <property type="entry name" value="Esterase_713_like-1"/>
    <property type="match status" value="1"/>
</dbReference>
<dbReference type="STRING" id="438753.AZC_1181"/>
<reference evidence="2 3" key="3">
    <citation type="journal article" date="2008" name="BMC Genomics">
        <title>The genome of the versatile nitrogen fixer Azorhizobium caulinodans ORS571.</title>
        <authorList>
            <person name="Lee KB."/>
            <person name="Backer P.D."/>
            <person name="Aono T."/>
            <person name="Liu CT."/>
            <person name="Suzuki S."/>
            <person name="Suzuki T."/>
            <person name="Kaneko T."/>
            <person name="Yamada M."/>
            <person name="Tabata S."/>
            <person name="Kupfer D.M."/>
            <person name="Najar F.Z."/>
            <person name="Wiley G.B."/>
            <person name="Roe B."/>
            <person name="Binnewies T.T."/>
            <person name="Ussery D.W."/>
            <person name="D'Haeze W."/>
            <person name="Herder J.D."/>
            <person name="Gevers D."/>
            <person name="Vereecke D."/>
            <person name="Holsters M."/>
            <person name="Oyaizu H."/>
        </authorList>
    </citation>
    <scope>NUCLEOTIDE SEQUENCE [LARGE SCALE GENOMIC DNA]</scope>
    <source>
        <strain evidence="3">ATCC 43989 / DSM 5975 / JCM 20966 / LMG 6465 / NBRC 14845 / NCIMB 13405 / ORS 571</strain>
    </source>
</reference>